<evidence type="ECO:0000313" key="4">
    <source>
        <dbReference type="Proteomes" id="UP000254869"/>
    </source>
</evidence>
<evidence type="ECO:0000313" key="3">
    <source>
        <dbReference type="EMBL" id="RDI61627.1"/>
    </source>
</evidence>
<feature type="signal peptide" evidence="2">
    <location>
        <begin position="1"/>
        <end position="34"/>
    </location>
</feature>
<dbReference type="RefSeq" id="WP_068004493.1">
    <property type="nucleotide sequence ID" value="NZ_QQBC01000013.1"/>
</dbReference>
<protein>
    <recommendedName>
        <fullName evidence="5">Secreted protein</fullName>
    </recommendedName>
</protein>
<accession>A0A370HSX8</accession>
<comment type="caution">
    <text evidence="3">The sequence shown here is derived from an EMBL/GenBank/DDBJ whole genome shotgun (WGS) entry which is preliminary data.</text>
</comment>
<dbReference type="Proteomes" id="UP000254869">
    <property type="component" value="Unassembled WGS sequence"/>
</dbReference>
<evidence type="ECO:0000256" key="1">
    <source>
        <dbReference type="SAM" id="MobiDB-lite"/>
    </source>
</evidence>
<reference evidence="3 4" key="1">
    <citation type="submission" date="2018-07" db="EMBL/GenBank/DDBJ databases">
        <title>Genomic Encyclopedia of Type Strains, Phase IV (KMG-IV): sequencing the most valuable type-strain genomes for metagenomic binning, comparative biology and taxonomic classification.</title>
        <authorList>
            <person name="Goeker M."/>
        </authorList>
    </citation>
    <scope>NUCLEOTIDE SEQUENCE [LARGE SCALE GENOMIC DNA]</scope>
    <source>
        <strain evidence="3 4">DSM 44290</strain>
    </source>
</reference>
<feature type="compositionally biased region" description="Basic residues" evidence="1">
    <location>
        <begin position="46"/>
        <end position="58"/>
    </location>
</feature>
<name>A0A370HSX8_9NOCA</name>
<evidence type="ECO:0008006" key="5">
    <source>
        <dbReference type="Google" id="ProtNLM"/>
    </source>
</evidence>
<feature type="chain" id="PRO_5016943351" description="Secreted protein" evidence="2">
    <location>
        <begin position="35"/>
        <end position="83"/>
    </location>
</feature>
<keyword evidence="4" id="KW-1185">Reference proteome</keyword>
<feature type="region of interest" description="Disordered" evidence="1">
    <location>
        <begin position="39"/>
        <end position="83"/>
    </location>
</feature>
<dbReference type="STRING" id="1210086.GCA_001613105_05823"/>
<dbReference type="AlphaFoldDB" id="A0A370HSX8"/>
<sequence length="83" mass="8446">MLSLSKTPRPAARLAVAAALVALPLAAVAAPALADDTVPSATQITGHHHHHHRHHHHGNGPWQGDGTAPAWQGGALPPTGSFG</sequence>
<proteinExistence type="predicted"/>
<evidence type="ECO:0000256" key="2">
    <source>
        <dbReference type="SAM" id="SignalP"/>
    </source>
</evidence>
<keyword evidence="2" id="KW-0732">Signal</keyword>
<organism evidence="3 4">
    <name type="scientific">Nocardia pseudobrasiliensis</name>
    <dbReference type="NCBI Taxonomy" id="45979"/>
    <lineage>
        <taxon>Bacteria</taxon>
        <taxon>Bacillati</taxon>
        <taxon>Actinomycetota</taxon>
        <taxon>Actinomycetes</taxon>
        <taxon>Mycobacteriales</taxon>
        <taxon>Nocardiaceae</taxon>
        <taxon>Nocardia</taxon>
    </lineage>
</organism>
<dbReference type="EMBL" id="QQBC01000013">
    <property type="protein sequence ID" value="RDI61627.1"/>
    <property type="molecule type" value="Genomic_DNA"/>
</dbReference>
<gene>
    <name evidence="3" type="ORF">DFR76_113128</name>
</gene>